<name>A0A2P2Q992_RHIMU</name>
<dbReference type="AlphaFoldDB" id="A0A2P2Q992"/>
<accession>A0A2P2Q992</accession>
<protein>
    <submittedName>
        <fullName evidence="1">Uncharacterized protein</fullName>
    </submittedName>
</protein>
<dbReference type="EMBL" id="GGEC01083084">
    <property type="protein sequence ID" value="MBX63568.1"/>
    <property type="molecule type" value="Transcribed_RNA"/>
</dbReference>
<evidence type="ECO:0000313" key="1">
    <source>
        <dbReference type="EMBL" id="MBX63568.1"/>
    </source>
</evidence>
<reference evidence="1" key="1">
    <citation type="submission" date="2018-02" db="EMBL/GenBank/DDBJ databases">
        <title>Rhizophora mucronata_Transcriptome.</title>
        <authorList>
            <person name="Meera S.P."/>
            <person name="Sreeshan A."/>
            <person name="Augustine A."/>
        </authorList>
    </citation>
    <scope>NUCLEOTIDE SEQUENCE</scope>
    <source>
        <tissue evidence="1">Leaf</tissue>
    </source>
</reference>
<sequence>MSKQVWKITTKIICCIFMENWNYKTILYST</sequence>
<proteinExistence type="predicted"/>
<organism evidence="1">
    <name type="scientific">Rhizophora mucronata</name>
    <name type="common">Asiatic mangrove</name>
    <dbReference type="NCBI Taxonomy" id="61149"/>
    <lineage>
        <taxon>Eukaryota</taxon>
        <taxon>Viridiplantae</taxon>
        <taxon>Streptophyta</taxon>
        <taxon>Embryophyta</taxon>
        <taxon>Tracheophyta</taxon>
        <taxon>Spermatophyta</taxon>
        <taxon>Magnoliopsida</taxon>
        <taxon>eudicotyledons</taxon>
        <taxon>Gunneridae</taxon>
        <taxon>Pentapetalae</taxon>
        <taxon>rosids</taxon>
        <taxon>fabids</taxon>
        <taxon>Malpighiales</taxon>
        <taxon>Rhizophoraceae</taxon>
        <taxon>Rhizophora</taxon>
    </lineage>
</organism>